<dbReference type="InterPro" id="IPR026992">
    <property type="entry name" value="DIOX_N"/>
</dbReference>
<dbReference type="InterPro" id="IPR027443">
    <property type="entry name" value="IPNS-like_sf"/>
</dbReference>
<keyword evidence="3" id="KW-0408">Iron</keyword>
<dbReference type="RefSeq" id="WP_206521635.1">
    <property type="nucleotide sequence ID" value="NZ_CP088147.1"/>
</dbReference>
<evidence type="ECO:0000259" key="4">
    <source>
        <dbReference type="Pfam" id="PF14226"/>
    </source>
</evidence>
<keyword evidence="1" id="KW-0479">Metal-binding</keyword>
<dbReference type="Pfam" id="PF14226">
    <property type="entry name" value="DIOX_N"/>
    <property type="match status" value="1"/>
</dbReference>
<dbReference type="GO" id="GO:0046872">
    <property type="term" value="F:metal ion binding"/>
    <property type="evidence" value="ECO:0007669"/>
    <property type="project" value="UniProtKB-KW"/>
</dbReference>
<protein>
    <submittedName>
        <fullName evidence="5">2-oxoglutarate and iron-dependent oxygenase domain-containing protein</fullName>
    </submittedName>
</protein>
<dbReference type="Gene3D" id="2.60.120.330">
    <property type="entry name" value="B-lactam Antibiotic, Isopenicillin N Synthase, Chain"/>
    <property type="match status" value="1"/>
</dbReference>
<evidence type="ECO:0000313" key="6">
    <source>
        <dbReference type="Proteomes" id="UP001060070"/>
    </source>
</evidence>
<dbReference type="PANTHER" id="PTHR10209:SF881">
    <property type="entry name" value="FI07970P-RELATED"/>
    <property type="match status" value="1"/>
</dbReference>
<name>A0AB38TEA8_9HYPH</name>
<evidence type="ECO:0000256" key="2">
    <source>
        <dbReference type="ARBA" id="ARBA00023002"/>
    </source>
</evidence>
<dbReference type="EMBL" id="CP088147">
    <property type="protein sequence ID" value="UTU53137.1"/>
    <property type="molecule type" value="Genomic_DNA"/>
</dbReference>
<gene>
    <name evidence="5" type="ORF">LRP29_06855</name>
</gene>
<evidence type="ECO:0000256" key="3">
    <source>
        <dbReference type="ARBA" id="ARBA00023004"/>
    </source>
</evidence>
<keyword evidence="6" id="KW-1185">Reference proteome</keyword>
<keyword evidence="2" id="KW-0560">Oxidoreductase</keyword>
<proteinExistence type="predicted"/>
<dbReference type="Proteomes" id="UP001060070">
    <property type="component" value="Chromosome"/>
</dbReference>
<organism evidence="5 6">
    <name type="scientific">Mesorhizobium ciceri</name>
    <dbReference type="NCBI Taxonomy" id="39645"/>
    <lineage>
        <taxon>Bacteria</taxon>
        <taxon>Pseudomonadati</taxon>
        <taxon>Pseudomonadota</taxon>
        <taxon>Alphaproteobacteria</taxon>
        <taxon>Hyphomicrobiales</taxon>
        <taxon>Phyllobacteriaceae</taxon>
        <taxon>Mesorhizobium</taxon>
    </lineage>
</organism>
<sequence>MSVDLVARLDDKLRAKRESFDKIPVVDIAPLLDGSNKQAVAKQIRWALSNNDFMYVKNHGIPQEFVDSVFDVSRRFFDLPMPQKMELHVSKSDVALRGYIEPFGENTDPGKTKDLKECFDIGPERSTLEGVASLSVWTCRKIISRN</sequence>
<reference evidence="5 6" key="1">
    <citation type="journal article" date="2022" name="Microbiol. Resour. Announc.">
        <title>Complete Genome Sequence of Mesorhizobium ciceri Strain R30, a Rhizobium Used as a Commercial Inoculant for Chickpea in Argentina.</title>
        <authorList>
            <person name="Foresto E."/>
            <person name="Revale S."/>
            <person name="Primo E."/>
            <person name="Nievas F."/>
            <person name="Carezzano E."/>
            <person name="Puente M."/>
            <person name="Alzari P."/>
            <person name="Mart M."/>
            <person name="Ben-Assaya M."/>
            <person name="Mornico D."/>
            <person name="Santoro M."/>
            <person name="Mart F."/>
            <person name="Giordano W."/>
            <person name="Bogino P."/>
        </authorList>
    </citation>
    <scope>NUCLEOTIDE SEQUENCE [LARGE SCALE GENOMIC DNA]</scope>
    <source>
        <strain evidence="5 6">R30</strain>
    </source>
</reference>
<accession>A0AB38TEA8</accession>
<dbReference type="AlphaFoldDB" id="A0AB38TEA8"/>
<feature type="domain" description="Non-haem dioxygenase N-terminal" evidence="4">
    <location>
        <begin position="23"/>
        <end position="125"/>
    </location>
</feature>
<evidence type="ECO:0000313" key="5">
    <source>
        <dbReference type="EMBL" id="UTU53137.1"/>
    </source>
</evidence>
<evidence type="ECO:0000256" key="1">
    <source>
        <dbReference type="ARBA" id="ARBA00022723"/>
    </source>
</evidence>
<dbReference type="GO" id="GO:0016491">
    <property type="term" value="F:oxidoreductase activity"/>
    <property type="evidence" value="ECO:0007669"/>
    <property type="project" value="UniProtKB-KW"/>
</dbReference>
<dbReference type="SUPFAM" id="SSF51197">
    <property type="entry name" value="Clavaminate synthase-like"/>
    <property type="match status" value="1"/>
</dbReference>
<dbReference type="PANTHER" id="PTHR10209">
    <property type="entry name" value="OXIDOREDUCTASE, 2OG-FE II OXYGENASE FAMILY PROTEIN"/>
    <property type="match status" value="1"/>
</dbReference>